<evidence type="ECO:0000313" key="1">
    <source>
        <dbReference type="EMBL" id="KAJ3011478.1"/>
    </source>
</evidence>
<evidence type="ECO:0000313" key="2">
    <source>
        <dbReference type="Proteomes" id="UP001144978"/>
    </source>
</evidence>
<name>A0ACC1Q4C6_9APHY</name>
<gene>
    <name evidence="1" type="ORF">NUW54_g2158</name>
</gene>
<protein>
    <submittedName>
        <fullName evidence="1">Uncharacterized protein</fullName>
    </submittedName>
</protein>
<proteinExistence type="predicted"/>
<sequence>MCGRQIRTHEVTLHIDIDITSICSVAKRMEVEQGRHEGIIILVHFAGGIPVASGWWYEPDWSAHILPQLCHAFETARRRRDGVVEKKFDGARASQASRHPWSSVRHGCISHIRIPPPRWCALPSENLSLAPTPPAAGVHFHLDALSRCACGVGIQTLPPPDVQNVRCNNATLFGLTSGVTVTIEVLPCPACHHRRRFIGPDLGTLGAFNWNNAYLFTHELLNAYTNAYTASETPFAAFCLTIRRQYEDRSPRMSFCSDETFVRAWFAFTALQDLDSKMACPTCGPSPTTIIADGVSLATAASKLIDSGVQPPTHTNSTSEHIESISSYKARHLPPIPEKDIRNAVLGFLQGTATQRPGSAQPDISAIEEPYPEVAALLRLTIADDLLNISDLSNMHKRKALRDLSKQIAAPDIILQLVPYDAIQALSMLAETGIAVDWLQAMCPALGAVIRTYATTESTVRLPQEVIGSARWLASRAGAVFTRLAQHAPGSSESAVVSQASWAVTGTCYGLPAIRRRRIYSKLRHDTNPTDAHTEEGGECNKFYKTYSRNGLAGGILVLWCRHSICLGFHTIPVAEGRNDVFSAIYTHFPIAPNIIIYDFACQLAPYCFIREAQYFSHTRFFIDELHAQGHTKCGQACFASNAMRFDDRVRAANTSAGECGNKGIRRIRKSVSYMRTPDGQY</sequence>
<keyword evidence="2" id="KW-1185">Reference proteome</keyword>
<accession>A0ACC1Q4C6</accession>
<dbReference type="Proteomes" id="UP001144978">
    <property type="component" value="Unassembled WGS sequence"/>
</dbReference>
<organism evidence="1 2">
    <name type="scientific">Trametes sanguinea</name>
    <dbReference type="NCBI Taxonomy" id="158606"/>
    <lineage>
        <taxon>Eukaryota</taxon>
        <taxon>Fungi</taxon>
        <taxon>Dikarya</taxon>
        <taxon>Basidiomycota</taxon>
        <taxon>Agaricomycotina</taxon>
        <taxon>Agaricomycetes</taxon>
        <taxon>Polyporales</taxon>
        <taxon>Polyporaceae</taxon>
        <taxon>Trametes</taxon>
    </lineage>
</organism>
<dbReference type="EMBL" id="JANSHE010000392">
    <property type="protein sequence ID" value="KAJ3011478.1"/>
    <property type="molecule type" value="Genomic_DNA"/>
</dbReference>
<reference evidence="1" key="1">
    <citation type="submission" date="2022-08" db="EMBL/GenBank/DDBJ databases">
        <title>Genome Sequence of Pycnoporus sanguineus.</title>
        <authorList>
            <person name="Buettner E."/>
        </authorList>
    </citation>
    <scope>NUCLEOTIDE SEQUENCE</scope>
    <source>
        <strain evidence="1">CG-C14</strain>
    </source>
</reference>
<comment type="caution">
    <text evidence="1">The sequence shown here is derived from an EMBL/GenBank/DDBJ whole genome shotgun (WGS) entry which is preliminary data.</text>
</comment>